<evidence type="ECO:0000259" key="6">
    <source>
        <dbReference type="PROSITE" id="PS50262"/>
    </source>
</evidence>
<feature type="transmembrane region" description="Helical" evidence="5">
    <location>
        <begin position="214"/>
        <end position="234"/>
    </location>
</feature>
<dbReference type="InterPro" id="IPR019427">
    <property type="entry name" value="7TM_GPCR_serpentine_rcpt_Srw"/>
</dbReference>
<evidence type="ECO:0000313" key="9">
    <source>
        <dbReference type="WormBase" id="CBG17030"/>
    </source>
</evidence>
<dbReference type="PANTHER" id="PTHR22751:SF54">
    <property type="entry name" value="G-PROTEIN COUPLED RECEPTORS FAMILY 1 PROFILE DOMAIN-CONTAINING PROTEIN"/>
    <property type="match status" value="1"/>
</dbReference>
<dbReference type="GO" id="GO:0016020">
    <property type="term" value="C:membrane"/>
    <property type="evidence" value="ECO:0007669"/>
    <property type="project" value="UniProtKB-SubCell"/>
</dbReference>
<dbReference type="HOGENOM" id="CLU_043715_0_0_1"/>
<dbReference type="Proteomes" id="UP000008549">
    <property type="component" value="Unassembled WGS sequence"/>
</dbReference>
<dbReference type="SUPFAM" id="SSF81321">
    <property type="entry name" value="Family A G protein-coupled receptor-like"/>
    <property type="match status" value="1"/>
</dbReference>
<dbReference type="EMBL" id="HE601109">
    <property type="protein sequence ID" value="CAP34834.2"/>
    <property type="molecule type" value="Genomic_DNA"/>
</dbReference>
<keyword evidence="2 5" id="KW-0812">Transmembrane</keyword>
<evidence type="ECO:0000256" key="5">
    <source>
        <dbReference type="SAM" id="Phobius"/>
    </source>
</evidence>
<feature type="transmembrane region" description="Helical" evidence="5">
    <location>
        <begin position="159"/>
        <end position="185"/>
    </location>
</feature>
<evidence type="ECO:0000313" key="7">
    <source>
        <dbReference type="EMBL" id="CAP34834.2"/>
    </source>
</evidence>
<dbReference type="InterPro" id="IPR017452">
    <property type="entry name" value="GPCR_Rhodpsn_7TM"/>
</dbReference>
<dbReference type="KEGG" id="cbr:CBG_17030"/>
<evidence type="ECO:0000256" key="2">
    <source>
        <dbReference type="ARBA" id="ARBA00022692"/>
    </source>
</evidence>
<evidence type="ECO:0000313" key="8">
    <source>
        <dbReference type="Proteomes" id="UP000008549"/>
    </source>
</evidence>
<name>A8XQA8_CAEBR</name>
<dbReference type="InParanoid" id="A8XQA8"/>
<keyword evidence="4 5" id="KW-0472">Membrane</keyword>
<organism evidence="7 8">
    <name type="scientific">Caenorhabditis briggsae</name>
    <dbReference type="NCBI Taxonomy" id="6238"/>
    <lineage>
        <taxon>Eukaryota</taxon>
        <taxon>Metazoa</taxon>
        <taxon>Ecdysozoa</taxon>
        <taxon>Nematoda</taxon>
        <taxon>Chromadorea</taxon>
        <taxon>Rhabditida</taxon>
        <taxon>Rhabditina</taxon>
        <taxon>Rhabditomorpha</taxon>
        <taxon>Rhabditoidea</taxon>
        <taxon>Rhabditidae</taxon>
        <taxon>Peloderinae</taxon>
        <taxon>Caenorhabditis</taxon>
    </lineage>
</organism>
<reference evidence="7 8" key="2">
    <citation type="journal article" date="2011" name="PLoS Genet.">
        <title>Caenorhabditis briggsae recombinant inbred line genotypes reveal inter-strain incompatibility and the evolution of recombination.</title>
        <authorList>
            <person name="Ross J.A."/>
            <person name="Koboldt D.C."/>
            <person name="Staisch J.E."/>
            <person name="Chamberlin H.M."/>
            <person name="Gupta B.P."/>
            <person name="Miller R.D."/>
            <person name="Baird S.E."/>
            <person name="Haag E.S."/>
        </authorList>
    </citation>
    <scope>NUCLEOTIDE SEQUENCE [LARGE SCALE GENOMIC DNA]</scope>
    <source>
        <strain evidence="7 8">AF16</strain>
    </source>
</reference>
<dbReference type="CTD" id="8590907"/>
<feature type="transmembrane region" description="Helical" evidence="5">
    <location>
        <begin position="254"/>
        <end position="274"/>
    </location>
</feature>
<dbReference type="PROSITE" id="PS50262">
    <property type="entry name" value="G_PROTEIN_RECEP_F1_2"/>
    <property type="match status" value="1"/>
</dbReference>
<dbReference type="AlphaFoldDB" id="A8XQA8"/>
<protein>
    <submittedName>
        <fullName evidence="7">Protein CBG17030</fullName>
    </submittedName>
</protein>
<feature type="transmembrane region" description="Helical" evidence="5">
    <location>
        <begin position="62"/>
        <end position="80"/>
    </location>
</feature>
<reference evidence="7 8" key="1">
    <citation type="journal article" date="2003" name="PLoS Biol.">
        <title>The genome sequence of Caenorhabditis briggsae: a platform for comparative genomics.</title>
        <authorList>
            <person name="Stein L.D."/>
            <person name="Bao Z."/>
            <person name="Blasiar D."/>
            <person name="Blumenthal T."/>
            <person name="Brent M.R."/>
            <person name="Chen N."/>
            <person name="Chinwalla A."/>
            <person name="Clarke L."/>
            <person name="Clee C."/>
            <person name="Coghlan A."/>
            <person name="Coulson A."/>
            <person name="D'Eustachio P."/>
            <person name="Fitch D.H."/>
            <person name="Fulton L.A."/>
            <person name="Fulton R.E."/>
            <person name="Griffiths-Jones S."/>
            <person name="Harris T.W."/>
            <person name="Hillier L.W."/>
            <person name="Kamath R."/>
            <person name="Kuwabara P.E."/>
            <person name="Mardis E.R."/>
            <person name="Marra M.A."/>
            <person name="Miner T.L."/>
            <person name="Minx P."/>
            <person name="Mullikin J.C."/>
            <person name="Plumb R.W."/>
            <person name="Rogers J."/>
            <person name="Schein J.E."/>
            <person name="Sohrmann M."/>
            <person name="Spieth J."/>
            <person name="Stajich J.E."/>
            <person name="Wei C."/>
            <person name="Willey D."/>
            <person name="Wilson R.K."/>
            <person name="Durbin R."/>
            <person name="Waterston R.H."/>
        </authorList>
    </citation>
    <scope>NUCLEOTIDE SEQUENCE [LARGE SCALE GENOMIC DNA]</scope>
    <source>
        <strain evidence="7 8">AF16</strain>
    </source>
</reference>
<comment type="subcellular location">
    <subcellularLocation>
        <location evidence="1">Membrane</location>
    </subcellularLocation>
</comment>
<feature type="domain" description="G-protein coupled receptors family 1 profile" evidence="6">
    <location>
        <begin position="1"/>
        <end position="271"/>
    </location>
</feature>
<dbReference type="WormBase" id="CBG17030">
    <property type="protein sequence ID" value="CBP31193"/>
    <property type="gene ID" value="WBGene00036803"/>
</dbReference>
<dbReference type="Gene3D" id="1.20.1070.10">
    <property type="entry name" value="Rhodopsin 7-helix transmembrane proteins"/>
    <property type="match status" value="1"/>
</dbReference>
<dbReference type="eggNOG" id="ENOG502TJBH">
    <property type="taxonomic scope" value="Eukaryota"/>
</dbReference>
<feature type="transmembrane region" description="Helical" evidence="5">
    <location>
        <begin position="101"/>
        <end position="118"/>
    </location>
</feature>
<proteinExistence type="predicted"/>
<dbReference type="PANTHER" id="PTHR22751">
    <property type="entry name" value="G-PROTEIN COUPLED RECEPTOR-RELATED"/>
    <property type="match status" value="1"/>
</dbReference>
<dbReference type="OMA" id="WIPYREI"/>
<feature type="transmembrane region" description="Helical" evidence="5">
    <location>
        <begin position="7"/>
        <end position="29"/>
    </location>
</feature>
<evidence type="ECO:0000256" key="3">
    <source>
        <dbReference type="ARBA" id="ARBA00022989"/>
    </source>
</evidence>
<dbReference type="RefSeq" id="XP_045096103.1">
    <property type="nucleotide sequence ID" value="XM_045236775.1"/>
</dbReference>
<dbReference type="GO" id="GO:0008528">
    <property type="term" value="F:G protein-coupled peptide receptor activity"/>
    <property type="evidence" value="ECO:0007669"/>
    <property type="project" value="InterPro"/>
</dbReference>
<evidence type="ECO:0000256" key="1">
    <source>
        <dbReference type="ARBA" id="ARBA00004370"/>
    </source>
</evidence>
<evidence type="ECO:0000256" key="4">
    <source>
        <dbReference type="ARBA" id="ARBA00023136"/>
    </source>
</evidence>
<dbReference type="GeneID" id="8590907"/>
<sequence>MISNVINVILLGIAISDIVNLSLIAYQFVAILPESFEDECTVPKSYFITRLNYFLLFIKDDFRRLSAWLGVLMASVRYFIIKNSLNPKFNFLSKPSSGWKSLTIAFIVSTLMSMFYVIRVDLISEIWIPPEACGYPTNFSMTKYGFISNKLFFSGPEIYMFYVAFDGILKIILASVLPVLAVLLIRELKKAKVSRKKTSVVSKNANNPDNTSKLVIIMTITCICAEGPMGIGFVFEALLVDAPKLIKIVNCFEIIIFAFAILNATTHFFVCFGVSTPYRKSVKELLWYKGSQKPITISPKISSASIVTTRKVG</sequence>
<keyword evidence="3 5" id="KW-1133">Transmembrane helix</keyword>
<dbReference type="Pfam" id="PF10324">
    <property type="entry name" value="7TM_GPCR_Srw"/>
    <property type="match status" value="1"/>
</dbReference>
<accession>A8XQA8</accession>
<gene>
    <name evidence="7 9" type="ORF">CBG17030</name>
    <name evidence="7" type="ORF">CBG_17030</name>
</gene>
<keyword evidence="8" id="KW-1185">Reference proteome</keyword>